<dbReference type="EMBL" id="JBHUHP010000009">
    <property type="protein sequence ID" value="MFD2091793.1"/>
    <property type="molecule type" value="Genomic_DNA"/>
</dbReference>
<reference evidence="3" key="1">
    <citation type="journal article" date="2019" name="Int. J. Syst. Evol. Microbiol.">
        <title>The Global Catalogue of Microorganisms (GCM) 10K type strain sequencing project: providing services to taxonomists for standard genome sequencing and annotation.</title>
        <authorList>
            <consortium name="The Broad Institute Genomics Platform"/>
            <consortium name="The Broad Institute Genome Sequencing Center for Infectious Disease"/>
            <person name="Wu L."/>
            <person name="Ma J."/>
        </authorList>
    </citation>
    <scope>NUCLEOTIDE SEQUENCE [LARGE SCALE GENOMIC DNA]</scope>
    <source>
        <strain evidence="3">JCM 3338</strain>
    </source>
</reference>
<dbReference type="Proteomes" id="UP001597402">
    <property type="component" value="Unassembled WGS sequence"/>
</dbReference>
<gene>
    <name evidence="2" type="ORF">ACFSHS_09435</name>
</gene>
<comment type="caution">
    <text evidence="2">The sequence shown here is derived from an EMBL/GenBank/DDBJ whole genome shotgun (WGS) entry which is preliminary data.</text>
</comment>
<organism evidence="2 3">
    <name type="scientific">Blastococcus deserti</name>
    <dbReference type="NCBI Taxonomy" id="2259033"/>
    <lineage>
        <taxon>Bacteria</taxon>
        <taxon>Bacillati</taxon>
        <taxon>Actinomycetota</taxon>
        <taxon>Actinomycetes</taxon>
        <taxon>Geodermatophilales</taxon>
        <taxon>Geodermatophilaceae</taxon>
        <taxon>Blastococcus</taxon>
    </lineage>
</organism>
<feature type="chain" id="PRO_5046165620" evidence="1">
    <location>
        <begin position="28"/>
        <end position="270"/>
    </location>
</feature>
<keyword evidence="1" id="KW-0732">Signal</keyword>
<sequence>MRSSARGIGVIALAAMALLAVPATASAAPAEVGYDVSYPQCGDDLPRSRAFVVVGVNGGLSTRANPCLSEQLVWAWGSSGKADGQPRAQLYLNTANPGQLMERVVTWPESGATPYGDCDGANSTACSWQYGWERAQNSVVSFFTPAARAARVDSQPARYVWWLDVETMNTWQFGSSEALERNRATLEGMTEYLLSRGAEVGIYSTDEQWSEIVGEVADDSVLAGLDSWLAGSVTAEQAADACADDPLVPGGRVELSQYVPGELDHNLSCR</sequence>
<evidence type="ECO:0000256" key="1">
    <source>
        <dbReference type="SAM" id="SignalP"/>
    </source>
</evidence>
<name>A0ABW4XAY5_9ACTN</name>
<feature type="signal peptide" evidence="1">
    <location>
        <begin position="1"/>
        <end position="27"/>
    </location>
</feature>
<protein>
    <submittedName>
        <fullName evidence="2">Uncharacterized protein</fullName>
    </submittedName>
</protein>
<accession>A0ABW4XAY5</accession>
<proteinExistence type="predicted"/>
<evidence type="ECO:0000313" key="2">
    <source>
        <dbReference type="EMBL" id="MFD2091793.1"/>
    </source>
</evidence>
<keyword evidence="3" id="KW-1185">Reference proteome</keyword>
<evidence type="ECO:0000313" key="3">
    <source>
        <dbReference type="Proteomes" id="UP001597402"/>
    </source>
</evidence>
<dbReference type="RefSeq" id="WP_376874414.1">
    <property type="nucleotide sequence ID" value="NZ_JBHUHP010000009.1"/>
</dbReference>